<name>A0AAD8AEQ9_DIPPU</name>
<proteinExistence type="predicted"/>
<sequence length="50" mass="5751">NSYSIRFAPNSTFFCCQMIVHFQFILLTDIVNSCCCKITHMSILTLEKST</sequence>
<evidence type="ECO:0000313" key="1">
    <source>
        <dbReference type="EMBL" id="KAJ9597768.1"/>
    </source>
</evidence>
<feature type="non-terminal residue" evidence="1">
    <location>
        <position position="1"/>
    </location>
</feature>
<gene>
    <name evidence="1" type="ORF">L9F63_011376</name>
</gene>
<reference evidence="1" key="2">
    <citation type="submission" date="2023-05" db="EMBL/GenBank/DDBJ databases">
        <authorList>
            <person name="Fouks B."/>
        </authorList>
    </citation>
    <scope>NUCLEOTIDE SEQUENCE</scope>
    <source>
        <strain evidence="1">Stay&amp;Tobe</strain>
        <tissue evidence="1">Testes</tissue>
    </source>
</reference>
<organism evidence="1 2">
    <name type="scientific">Diploptera punctata</name>
    <name type="common">Pacific beetle cockroach</name>
    <dbReference type="NCBI Taxonomy" id="6984"/>
    <lineage>
        <taxon>Eukaryota</taxon>
        <taxon>Metazoa</taxon>
        <taxon>Ecdysozoa</taxon>
        <taxon>Arthropoda</taxon>
        <taxon>Hexapoda</taxon>
        <taxon>Insecta</taxon>
        <taxon>Pterygota</taxon>
        <taxon>Neoptera</taxon>
        <taxon>Polyneoptera</taxon>
        <taxon>Dictyoptera</taxon>
        <taxon>Blattodea</taxon>
        <taxon>Blaberoidea</taxon>
        <taxon>Blaberidae</taxon>
        <taxon>Diplopterinae</taxon>
        <taxon>Diploptera</taxon>
    </lineage>
</organism>
<dbReference type="EMBL" id="JASPKZ010001586">
    <property type="protein sequence ID" value="KAJ9597768.1"/>
    <property type="molecule type" value="Genomic_DNA"/>
</dbReference>
<dbReference type="AlphaFoldDB" id="A0AAD8AEQ9"/>
<accession>A0AAD8AEQ9</accession>
<protein>
    <submittedName>
        <fullName evidence="1">Uncharacterized protein</fullName>
    </submittedName>
</protein>
<dbReference type="Proteomes" id="UP001233999">
    <property type="component" value="Unassembled WGS sequence"/>
</dbReference>
<keyword evidence="2" id="KW-1185">Reference proteome</keyword>
<comment type="caution">
    <text evidence="1">The sequence shown here is derived from an EMBL/GenBank/DDBJ whole genome shotgun (WGS) entry which is preliminary data.</text>
</comment>
<feature type="non-terminal residue" evidence="1">
    <location>
        <position position="50"/>
    </location>
</feature>
<reference evidence="1" key="1">
    <citation type="journal article" date="2023" name="IScience">
        <title>Live-bearing cockroach genome reveals convergent evolutionary mechanisms linked to viviparity in insects and beyond.</title>
        <authorList>
            <person name="Fouks B."/>
            <person name="Harrison M.C."/>
            <person name="Mikhailova A.A."/>
            <person name="Marchal E."/>
            <person name="English S."/>
            <person name="Carruthers M."/>
            <person name="Jennings E.C."/>
            <person name="Chiamaka E.L."/>
            <person name="Frigard R.A."/>
            <person name="Pippel M."/>
            <person name="Attardo G.M."/>
            <person name="Benoit J.B."/>
            <person name="Bornberg-Bauer E."/>
            <person name="Tobe S.S."/>
        </authorList>
    </citation>
    <scope>NUCLEOTIDE SEQUENCE</scope>
    <source>
        <strain evidence="1">Stay&amp;Tobe</strain>
    </source>
</reference>
<evidence type="ECO:0000313" key="2">
    <source>
        <dbReference type="Proteomes" id="UP001233999"/>
    </source>
</evidence>